<dbReference type="CDD" id="cd03794">
    <property type="entry name" value="GT4_WbuB-like"/>
    <property type="match status" value="1"/>
</dbReference>
<evidence type="ECO:0000313" key="1">
    <source>
        <dbReference type="EMBL" id="OGZ24848.1"/>
    </source>
</evidence>
<evidence type="ECO:0008006" key="3">
    <source>
        <dbReference type="Google" id="ProtNLM"/>
    </source>
</evidence>
<dbReference type="AlphaFoldDB" id="A0A1G2EHY2"/>
<proteinExistence type="predicted"/>
<dbReference type="STRING" id="1801672.A2896_01635"/>
<accession>A0A1G2EHY2</accession>
<dbReference type="Proteomes" id="UP000178647">
    <property type="component" value="Unassembled WGS sequence"/>
</dbReference>
<dbReference type="Gene3D" id="3.40.50.2000">
    <property type="entry name" value="Glycogen Phosphorylase B"/>
    <property type="match status" value="2"/>
</dbReference>
<sequence length="295" mass="33859">MGLWVETITFLFFVLLAMPFKKADLVYTRDKFFLPLSFFKKNFIFEAHTFPGHYLLYSLFLKRLKGIVAITQKLKESFIKRGIAPDKILVAPDGVDLDEFDIKESQDECRIKLGFLRDKKIVLYSGHLYGWKGAQTLAEASPYLPENAEVYFVGGTKEDVEKFKIKNEKLKINVVGHRPHSEIPFWLKSADVLVLPNSGQDEISQYWTSPMKLFEYMAAGRPIVASGLPSIREILNEENAVLVAPDNPQALAQGIKETLQNSEFSDKISNRAFQDVQQYTWQKRVEKILKGLRFL</sequence>
<dbReference type="Pfam" id="PF13692">
    <property type="entry name" value="Glyco_trans_1_4"/>
    <property type="match status" value="1"/>
</dbReference>
<name>A0A1G2EHY2_9BACT</name>
<reference evidence="1 2" key="1">
    <citation type="journal article" date="2016" name="Nat. Commun.">
        <title>Thousands of microbial genomes shed light on interconnected biogeochemical processes in an aquifer system.</title>
        <authorList>
            <person name="Anantharaman K."/>
            <person name="Brown C.T."/>
            <person name="Hug L.A."/>
            <person name="Sharon I."/>
            <person name="Castelle C.J."/>
            <person name="Probst A.J."/>
            <person name="Thomas B.C."/>
            <person name="Singh A."/>
            <person name="Wilkins M.J."/>
            <person name="Karaoz U."/>
            <person name="Brodie E.L."/>
            <person name="Williams K.H."/>
            <person name="Hubbard S.S."/>
            <person name="Banfield J.F."/>
        </authorList>
    </citation>
    <scope>NUCLEOTIDE SEQUENCE [LARGE SCALE GENOMIC DNA]</scope>
</reference>
<evidence type="ECO:0000313" key="2">
    <source>
        <dbReference type="Proteomes" id="UP000178647"/>
    </source>
</evidence>
<protein>
    <recommendedName>
        <fullName evidence="3">Glycosyl transferase family 1 domain-containing protein</fullName>
    </recommendedName>
</protein>
<organism evidence="1 2">
    <name type="scientific">Candidatus Nealsonbacteria bacterium RIFCSPLOWO2_01_FULL_43_32</name>
    <dbReference type="NCBI Taxonomy" id="1801672"/>
    <lineage>
        <taxon>Bacteria</taxon>
        <taxon>Candidatus Nealsoniibacteriota</taxon>
    </lineage>
</organism>
<dbReference type="EMBL" id="MHMH01000003">
    <property type="protein sequence ID" value="OGZ24848.1"/>
    <property type="molecule type" value="Genomic_DNA"/>
</dbReference>
<dbReference type="PANTHER" id="PTHR12526">
    <property type="entry name" value="GLYCOSYLTRANSFERASE"/>
    <property type="match status" value="1"/>
</dbReference>
<dbReference type="PANTHER" id="PTHR12526:SF622">
    <property type="entry name" value="GLYCOSYLTRANSFERASE (GROUP I)"/>
    <property type="match status" value="1"/>
</dbReference>
<gene>
    <name evidence="1" type="ORF">A2896_01635</name>
</gene>
<comment type="caution">
    <text evidence="1">The sequence shown here is derived from an EMBL/GenBank/DDBJ whole genome shotgun (WGS) entry which is preliminary data.</text>
</comment>
<dbReference type="SUPFAM" id="SSF53756">
    <property type="entry name" value="UDP-Glycosyltransferase/glycogen phosphorylase"/>
    <property type="match status" value="1"/>
</dbReference>